<keyword evidence="1" id="KW-1185">Reference proteome</keyword>
<organism evidence="1 2">
    <name type="scientific">Nelumbo nucifera</name>
    <name type="common">Sacred lotus</name>
    <dbReference type="NCBI Taxonomy" id="4432"/>
    <lineage>
        <taxon>Eukaryota</taxon>
        <taxon>Viridiplantae</taxon>
        <taxon>Streptophyta</taxon>
        <taxon>Embryophyta</taxon>
        <taxon>Tracheophyta</taxon>
        <taxon>Spermatophyta</taxon>
        <taxon>Magnoliopsida</taxon>
        <taxon>Proteales</taxon>
        <taxon>Nelumbonaceae</taxon>
        <taxon>Nelumbo</taxon>
    </lineage>
</organism>
<name>A0A1U8AVD6_NELNU</name>
<evidence type="ECO:0000313" key="1">
    <source>
        <dbReference type="Proteomes" id="UP000189703"/>
    </source>
</evidence>
<dbReference type="AlphaFoldDB" id="A0A1U8AVD6"/>
<dbReference type="Proteomes" id="UP000189703">
    <property type="component" value="Unplaced"/>
</dbReference>
<accession>A0A1U8AVD6</accession>
<reference evidence="2" key="1">
    <citation type="submission" date="2025-08" db="UniProtKB">
        <authorList>
            <consortium name="RefSeq"/>
        </authorList>
    </citation>
    <scope>IDENTIFICATION</scope>
</reference>
<dbReference type="PANTHER" id="PTHR45081">
    <property type="entry name" value="EF HAND FAMILY PROTEIN, PUTATIVE, EXPRESSED-RELATED"/>
    <property type="match status" value="1"/>
</dbReference>
<dbReference type="RefSeq" id="XP_010272102.1">
    <property type="nucleotide sequence ID" value="XM_010273800.2"/>
</dbReference>
<dbReference type="KEGG" id="nnu:104607983"/>
<dbReference type="GeneID" id="104607983"/>
<dbReference type="STRING" id="4432.A0A1U8AVD6"/>
<proteinExistence type="predicted"/>
<evidence type="ECO:0000313" key="2">
    <source>
        <dbReference type="RefSeq" id="XP_010272102.1"/>
    </source>
</evidence>
<sequence length="142" mass="15708">MEVPIGKKCISSSPKILGLNEQISAILDEVFRAYGDFIDDENGLSYEGLLRTYDDGAGDVDRDFDALDLDFNNGIGKAPQASEASSCSIKMVSTGSDRWRMPAMFLKRSSSKLLRTSITALYQMHVENTFNILHCSSKRTTV</sequence>
<dbReference type="OrthoDB" id="1745343at2759"/>
<protein>
    <submittedName>
        <fullName evidence="2">Uncharacterized TPR repeat-containing protein At2g32450-like</fullName>
    </submittedName>
</protein>
<dbReference type="eggNOG" id="KOG1124">
    <property type="taxonomic scope" value="Eukaryota"/>
</dbReference>
<gene>
    <name evidence="2" type="primary">LOC104607983</name>
</gene>
<dbReference type="PANTHER" id="PTHR45081:SF1">
    <property type="entry name" value="EF HAND FAMILY PROTEIN, PUTATIVE, EXPRESSED-RELATED"/>
    <property type="match status" value="1"/>
</dbReference>